<evidence type="ECO:0000313" key="2">
    <source>
        <dbReference type="EMBL" id="EPQ58623.1"/>
    </source>
</evidence>
<keyword evidence="3" id="KW-1185">Reference proteome</keyword>
<accession>S7QH88</accession>
<dbReference type="PANTHER" id="PTHR40465:SF1">
    <property type="entry name" value="DUF6534 DOMAIN-CONTAINING PROTEIN"/>
    <property type="match status" value="1"/>
</dbReference>
<protein>
    <submittedName>
        <fullName evidence="2">Uncharacterized protein</fullName>
    </submittedName>
</protein>
<dbReference type="OMA" id="WASALMN"/>
<dbReference type="KEGG" id="gtr:GLOTRDRAFT_127121"/>
<evidence type="ECO:0000256" key="1">
    <source>
        <dbReference type="SAM" id="Phobius"/>
    </source>
</evidence>
<gene>
    <name evidence="2" type="ORF">GLOTRDRAFT_127121</name>
</gene>
<keyword evidence="1" id="KW-1133">Transmembrane helix</keyword>
<feature type="transmembrane region" description="Helical" evidence="1">
    <location>
        <begin position="22"/>
        <end position="47"/>
    </location>
</feature>
<feature type="transmembrane region" description="Helical" evidence="1">
    <location>
        <begin position="100"/>
        <end position="118"/>
    </location>
</feature>
<dbReference type="Proteomes" id="UP000030669">
    <property type="component" value="Unassembled WGS sequence"/>
</dbReference>
<organism evidence="2 3">
    <name type="scientific">Gloeophyllum trabeum (strain ATCC 11539 / FP-39264 / Madison 617)</name>
    <name type="common">Brown rot fungus</name>
    <dbReference type="NCBI Taxonomy" id="670483"/>
    <lineage>
        <taxon>Eukaryota</taxon>
        <taxon>Fungi</taxon>
        <taxon>Dikarya</taxon>
        <taxon>Basidiomycota</taxon>
        <taxon>Agaricomycotina</taxon>
        <taxon>Agaricomycetes</taxon>
        <taxon>Gloeophyllales</taxon>
        <taxon>Gloeophyllaceae</taxon>
        <taxon>Gloeophyllum</taxon>
    </lineage>
</organism>
<feature type="transmembrane region" description="Helical" evidence="1">
    <location>
        <begin position="59"/>
        <end position="88"/>
    </location>
</feature>
<dbReference type="RefSeq" id="XP_007863750.1">
    <property type="nucleotide sequence ID" value="XM_007865559.1"/>
</dbReference>
<reference evidence="2 3" key="1">
    <citation type="journal article" date="2012" name="Science">
        <title>The Paleozoic origin of enzymatic lignin decomposition reconstructed from 31 fungal genomes.</title>
        <authorList>
            <person name="Floudas D."/>
            <person name="Binder M."/>
            <person name="Riley R."/>
            <person name="Barry K."/>
            <person name="Blanchette R.A."/>
            <person name="Henrissat B."/>
            <person name="Martinez A.T."/>
            <person name="Otillar R."/>
            <person name="Spatafora J.W."/>
            <person name="Yadav J.S."/>
            <person name="Aerts A."/>
            <person name="Benoit I."/>
            <person name="Boyd A."/>
            <person name="Carlson A."/>
            <person name="Copeland A."/>
            <person name="Coutinho P.M."/>
            <person name="de Vries R.P."/>
            <person name="Ferreira P."/>
            <person name="Findley K."/>
            <person name="Foster B."/>
            <person name="Gaskell J."/>
            <person name="Glotzer D."/>
            <person name="Gorecki P."/>
            <person name="Heitman J."/>
            <person name="Hesse C."/>
            <person name="Hori C."/>
            <person name="Igarashi K."/>
            <person name="Jurgens J.A."/>
            <person name="Kallen N."/>
            <person name="Kersten P."/>
            <person name="Kohler A."/>
            <person name="Kuees U."/>
            <person name="Kumar T.K.A."/>
            <person name="Kuo A."/>
            <person name="LaButti K."/>
            <person name="Larrondo L.F."/>
            <person name="Lindquist E."/>
            <person name="Ling A."/>
            <person name="Lombard V."/>
            <person name="Lucas S."/>
            <person name="Lundell T."/>
            <person name="Martin R."/>
            <person name="McLaughlin D.J."/>
            <person name="Morgenstern I."/>
            <person name="Morin E."/>
            <person name="Murat C."/>
            <person name="Nagy L.G."/>
            <person name="Nolan M."/>
            <person name="Ohm R.A."/>
            <person name="Patyshakuliyeva A."/>
            <person name="Rokas A."/>
            <person name="Ruiz-Duenas F.J."/>
            <person name="Sabat G."/>
            <person name="Salamov A."/>
            <person name="Samejima M."/>
            <person name="Schmutz J."/>
            <person name="Slot J.C."/>
            <person name="St John F."/>
            <person name="Stenlid J."/>
            <person name="Sun H."/>
            <person name="Sun S."/>
            <person name="Syed K."/>
            <person name="Tsang A."/>
            <person name="Wiebenga A."/>
            <person name="Young D."/>
            <person name="Pisabarro A."/>
            <person name="Eastwood D.C."/>
            <person name="Martin F."/>
            <person name="Cullen D."/>
            <person name="Grigoriev I.V."/>
            <person name="Hibbett D.S."/>
        </authorList>
    </citation>
    <scope>NUCLEOTIDE SEQUENCE [LARGE SCALE GENOMIC DNA]</scope>
    <source>
        <strain evidence="2 3">ATCC 11539</strain>
    </source>
</reference>
<dbReference type="HOGENOM" id="CLU_046025_5_3_1"/>
<dbReference type="AlphaFoldDB" id="S7QH88"/>
<dbReference type="OrthoDB" id="2535105at2759"/>
<proteinExistence type="predicted"/>
<evidence type="ECO:0000313" key="3">
    <source>
        <dbReference type="Proteomes" id="UP000030669"/>
    </source>
</evidence>
<keyword evidence="1" id="KW-0812">Transmembrane</keyword>
<dbReference type="PANTHER" id="PTHR40465">
    <property type="entry name" value="CHROMOSOME 1, WHOLE GENOME SHOTGUN SEQUENCE"/>
    <property type="match status" value="1"/>
</dbReference>
<dbReference type="EMBL" id="KB469298">
    <property type="protein sequence ID" value="EPQ58623.1"/>
    <property type="molecule type" value="Genomic_DNA"/>
</dbReference>
<feature type="transmembrane region" description="Helical" evidence="1">
    <location>
        <begin position="130"/>
        <end position="155"/>
    </location>
</feature>
<name>S7QH88_GLOTA</name>
<dbReference type="GeneID" id="19301484"/>
<feature type="transmembrane region" description="Helical" evidence="1">
    <location>
        <begin position="175"/>
        <end position="194"/>
    </location>
</feature>
<sequence>MPAIPLGQLANLDIQALIEKTYGAIFMGVVASAILFGVTNSQMFLYYKTYAADPLWQKIFVAFLWVMDACHLAFNIHAVYFYVIIHYLQPDFEVAWSFRLKPILDSIITVSVNTMYALRLWRLYRGGRKILVPVVVTTLLIASLGAAIAAIYYSFIIKTFGDVNHIKYATMPNDLIYLCLEFVLIKLYVNSFMAM</sequence>
<keyword evidence="1" id="KW-0472">Membrane</keyword>